<dbReference type="EMBL" id="JAWDJW010006337">
    <property type="protein sequence ID" value="KAK3065354.1"/>
    <property type="molecule type" value="Genomic_DNA"/>
</dbReference>
<evidence type="ECO:0000313" key="1">
    <source>
        <dbReference type="EMBL" id="KAK3065354.1"/>
    </source>
</evidence>
<name>A0ACC3DCV6_9PEZI</name>
<keyword evidence="2" id="KW-1185">Reference proteome</keyword>
<organism evidence="1 2">
    <name type="scientific">Coniosporium uncinatum</name>
    <dbReference type="NCBI Taxonomy" id="93489"/>
    <lineage>
        <taxon>Eukaryota</taxon>
        <taxon>Fungi</taxon>
        <taxon>Dikarya</taxon>
        <taxon>Ascomycota</taxon>
        <taxon>Pezizomycotina</taxon>
        <taxon>Dothideomycetes</taxon>
        <taxon>Dothideomycetes incertae sedis</taxon>
        <taxon>Coniosporium</taxon>
    </lineage>
</organism>
<reference evidence="1" key="1">
    <citation type="submission" date="2024-09" db="EMBL/GenBank/DDBJ databases">
        <title>Black Yeasts Isolated from many extreme environments.</title>
        <authorList>
            <person name="Coleine C."/>
            <person name="Stajich J.E."/>
            <person name="Selbmann L."/>
        </authorList>
    </citation>
    <scope>NUCLEOTIDE SEQUENCE</scope>
    <source>
        <strain evidence="1">CCFEE 5737</strain>
    </source>
</reference>
<feature type="non-terminal residue" evidence="1">
    <location>
        <position position="344"/>
    </location>
</feature>
<evidence type="ECO:0000313" key="2">
    <source>
        <dbReference type="Proteomes" id="UP001186974"/>
    </source>
</evidence>
<comment type="caution">
    <text evidence="1">The sequence shown here is derived from an EMBL/GenBank/DDBJ whole genome shotgun (WGS) entry which is preliminary data.</text>
</comment>
<dbReference type="Proteomes" id="UP001186974">
    <property type="component" value="Unassembled WGS sequence"/>
</dbReference>
<sequence length="344" mass="35665">MPPARRFDWVGAAGFNETLTAATVLQIVNTKLNTTRTSTIYNYPSGFNIPATNSAGTVTTVITRTYGPSSSFVTTLAFPTAFQDYDADYETRVCTNLLSSAFLPSHPPTTQSAATIPVITYEVGNGTSYLTDSQGIYYKPTQYVNGMPYEFYSKVFSDFRTEEWCDGLVPAPAFAVPTALLLTATSVSMEDDDEPTTTSAPVPETTQAPNVKPSGIEGGNSPPPSQAASPSRPTAAPVLSSSFPFPSPSPSSSFSPSPSEQSSLGSSVLPPSELDSAASASEQQPASTTIVPSQQQSSPSTTRTVPPAVSLISGSTRTLTAPIASTASSSNADAGTTSSAAMGG</sequence>
<protein>
    <submittedName>
        <fullName evidence="1">Uncharacterized protein</fullName>
    </submittedName>
</protein>
<gene>
    <name evidence="1" type="ORF">LTS18_011877</name>
</gene>
<proteinExistence type="predicted"/>
<accession>A0ACC3DCV6</accession>